<organism evidence="2 3">
    <name type="scientific">Ancylobacter oerskovii</name>
    <dbReference type="NCBI Taxonomy" id="459519"/>
    <lineage>
        <taxon>Bacteria</taxon>
        <taxon>Pseudomonadati</taxon>
        <taxon>Pseudomonadota</taxon>
        <taxon>Alphaproteobacteria</taxon>
        <taxon>Hyphomicrobiales</taxon>
        <taxon>Xanthobacteraceae</taxon>
        <taxon>Ancylobacter</taxon>
    </lineage>
</organism>
<evidence type="ECO:0000313" key="2">
    <source>
        <dbReference type="EMBL" id="MFD2143854.1"/>
    </source>
</evidence>
<reference evidence="2" key="1">
    <citation type="journal article" date="2014" name="Int. J. Syst. Evol. Microbiol.">
        <title>Complete genome of a new Firmicutes species belonging to the dominant human colonic microbiota ('Ruminococcus bicirculans') reveals two chromosomes and a selective capacity to utilize plant glucans.</title>
        <authorList>
            <consortium name="NISC Comparative Sequencing Program"/>
            <person name="Wegmann U."/>
            <person name="Louis P."/>
            <person name="Goesmann A."/>
            <person name="Henrissat B."/>
            <person name="Duncan S.H."/>
            <person name="Flint H.J."/>
        </authorList>
    </citation>
    <scope>NUCLEOTIDE SEQUENCE</scope>
    <source>
        <strain evidence="2">CCM 7435</strain>
    </source>
</reference>
<proteinExistence type="predicted"/>
<sequence length="292" mass="31013">MTMQETPRASATTWPQATTAAKLADALGGLKQQLGAANSLVVDDVPRATARARLRRAHVRVAQLEFETRAIYAIALGQRKNIQDLSATDVIEAGEAAGLFLVSDAPAPKLERLVEPFETVCPRCNGLLRTMTAGGCKMAVMDSSYGDDGDGVPGTPLEFVGCASVVMATVGTCRYCEAAYWALDVFLHTAGTQQAVEDILAEDPNWEAVFTAGQKWTAHVVTTDSGRGYEHFIGPMLVPEGMETHGSNGVSACGGGAFWQHALAVFESYRPRIEAVQRELVQAVSGAEGVPA</sequence>
<name>A0ABW4Z5S0_9HYPH</name>
<reference evidence="3" key="2">
    <citation type="journal article" date="2019" name="Int. J. Syst. Evol. Microbiol.">
        <title>The Global Catalogue of Microorganisms (GCM) 10K type strain sequencing project: providing services to taxonomists for standard genome sequencing and annotation.</title>
        <authorList>
            <consortium name="The Broad Institute Genomics Platform"/>
            <consortium name="The Broad Institute Genome Sequencing Center for Infectious Disease"/>
            <person name="Wu L."/>
            <person name="Ma J."/>
        </authorList>
    </citation>
    <scope>NUCLEOTIDE SEQUENCE [LARGE SCALE GENOMIC DNA]</scope>
    <source>
        <strain evidence="3">CCM 7435</strain>
    </source>
</reference>
<keyword evidence="3" id="KW-1185">Reference proteome</keyword>
<dbReference type="EMBL" id="JBHUHD010000005">
    <property type="protein sequence ID" value="MFD2143792.1"/>
    <property type="molecule type" value="Genomic_DNA"/>
</dbReference>
<evidence type="ECO:0000313" key="1">
    <source>
        <dbReference type="EMBL" id="MFD2143792.1"/>
    </source>
</evidence>
<gene>
    <name evidence="1" type="ORF">ACFSNC_25945</name>
    <name evidence="2" type="ORF">ACFSNC_26255</name>
</gene>
<reference evidence="2" key="3">
    <citation type="submission" date="2024-09" db="EMBL/GenBank/DDBJ databases">
        <authorList>
            <person name="Sun Q."/>
            <person name="Mori K."/>
        </authorList>
    </citation>
    <scope>NUCLEOTIDE SEQUENCE</scope>
    <source>
        <strain evidence="2">CCM 7435</strain>
    </source>
</reference>
<dbReference type="EMBL" id="JBHUHD010000005">
    <property type="protein sequence ID" value="MFD2143854.1"/>
    <property type="molecule type" value="Genomic_DNA"/>
</dbReference>
<dbReference type="RefSeq" id="WP_213355270.1">
    <property type="nucleotide sequence ID" value="NZ_JAHBGB010000043.1"/>
</dbReference>
<accession>A0ABW4Z5S0</accession>
<comment type="caution">
    <text evidence="2">The sequence shown here is derived from an EMBL/GenBank/DDBJ whole genome shotgun (WGS) entry which is preliminary data.</text>
</comment>
<dbReference type="Proteomes" id="UP001597299">
    <property type="component" value="Unassembled WGS sequence"/>
</dbReference>
<protein>
    <submittedName>
        <fullName evidence="2">Uncharacterized protein</fullName>
    </submittedName>
</protein>
<evidence type="ECO:0000313" key="3">
    <source>
        <dbReference type="Proteomes" id="UP001597299"/>
    </source>
</evidence>